<dbReference type="AlphaFoldDB" id="A0A7T8GUU5"/>
<dbReference type="EMBL" id="CP045902">
    <property type="protein sequence ID" value="QQP38204.1"/>
    <property type="molecule type" value="Genomic_DNA"/>
</dbReference>
<evidence type="ECO:0000313" key="2">
    <source>
        <dbReference type="Proteomes" id="UP000595437"/>
    </source>
</evidence>
<organism evidence="1 2">
    <name type="scientific">Caligus rogercresseyi</name>
    <name type="common">Sea louse</name>
    <dbReference type="NCBI Taxonomy" id="217165"/>
    <lineage>
        <taxon>Eukaryota</taxon>
        <taxon>Metazoa</taxon>
        <taxon>Ecdysozoa</taxon>
        <taxon>Arthropoda</taxon>
        <taxon>Crustacea</taxon>
        <taxon>Multicrustacea</taxon>
        <taxon>Hexanauplia</taxon>
        <taxon>Copepoda</taxon>
        <taxon>Siphonostomatoida</taxon>
        <taxon>Caligidae</taxon>
        <taxon>Caligus</taxon>
    </lineage>
</organism>
<protein>
    <submittedName>
        <fullName evidence="1">Uncharacterized protein</fullName>
    </submittedName>
</protein>
<reference evidence="2" key="1">
    <citation type="submission" date="2021-01" db="EMBL/GenBank/DDBJ databases">
        <title>Caligus Genome Assembly.</title>
        <authorList>
            <person name="Gallardo-Escarate C."/>
        </authorList>
    </citation>
    <scope>NUCLEOTIDE SEQUENCE [LARGE SCALE GENOMIC DNA]</scope>
</reference>
<accession>A0A7T8GUU5</accession>
<sequence length="77" mass="8549">QLEQKGVWKLSPLVTGLAHQIDLFLAEYNAYNTIQLSLPGLKSKSSSSPPWEASSLSEGILHQQRILRQTCESLKLA</sequence>
<keyword evidence="2" id="KW-1185">Reference proteome</keyword>
<proteinExistence type="predicted"/>
<feature type="non-terminal residue" evidence="1">
    <location>
        <position position="77"/>
    </location>
</feature>
<dbReference type="Proteomes" id="UP000595437">
    <property type="component" value="Chromosome 13"/>
</dbReference>
<evidence type="ECO:0000313" key="1">
    <source>
        <dbReference type="EMBL" id="QQP38204.1"/>
    </source>
</evidence>
<feature type="non-terminal residue" evidence="1">
    <location>
        <position position="1"/>
    </location>
</feature>
<gene>
    <name evidence="1" type="ORF">FKW44_018715</name>
</gene>
<name>A0A7T8GUU5_CALRO</name>